<dbReference type="AlphaFoldDB" id="A0A1E7EUX0"/>
<dbReference type="EMBL" id="KV784374">
    <property type="protein sequence ID" value="OEU09656.1"/>
    <property type="molecule type" value="Genomic_DNA"/>
</dbReference>
<dbReference type="Proteomes" id="UP000095751">
    <property type="component" value="Unassembled WGS sequence"/>
</dbReference>
<evidence type="ECO:0000256" key="1">
    <source>
        <dbReference type="SAM" id="MobiDB-lite"/>
    </source>
</evidence>
<feature type="compositionally biased region" description="Polar residues" evidence="1">
    <location>
        <begin position="73"/>
        <end position="82"/>
    </location>
</feature>
<feature type="region of interest" description="Disordered" evidence="1">
    <location>
        <begin position="1"/>
        <end position="149"/>
    </location>
</feature>
<dbReference type="KEGG" id="fcy:FRACYDRAFT_247911"/>
<protein>
    <submittedName>
        <fullName evidence="2">Uncharacterized protein</fullName>
    </submittedName>
</protein>
<name>A0A1E7EUX0_9STRA</name>
<feature type="compositionally biased region" description="Polar residues" evidence="1">
    <location>
        <begin position="441"/>
        <end position="455"/>
    </location>
</feature>
<evidence type="ECO:0000313" key="3">
    <source>
        <dbReference type="Proteomes" id="UP000095751"/>
    </source>
</evidence>
<evidence type="ECO:0000313" key="2">
    <source>
        <dbReference type="EMBL" id="OEU09656.1"/>
    </source>
</evidence>
<reference evidence="2 3" key="1">
    <citation type="submission" date="2016-09" db="EMBL/GenBank/DDBJ databases">
        <title>Extensive genetic diversity and differential bi-allelic expression allows diatom success in the polar Southern Ocean.</title>
        <authorList>
            <consortium name="DOE Joint Genome Institute"/>
            <person name="Mock T."/>
            <person name="Otillar R.P."/>
            <person name="Strauss J."/>
            <person name="Dupont C."/>
            <person name="Frickenhaus S."/>
            <person name="Maumus F."/>
            <person name="Mcmullan M."/>
            <person name="Sanges R."/>
            <person name="Schmutz J."/>
            <person name="Toseland A."/>
            <person name="Valas R."/>
            <person name="Veluchamy A."/>
            <person name="Ward B.J."/>
            <person name="Allen A."/>
            <person name="Barry K."/>
            <person name="Falciatore A."/>
            <person name="Ferrante M."/>
            <person name="Fortunato A.E."/>
            <person name="Gloeckner G."/>
            <person name="Gruber A."/>
            <person name="Hipkin R."/>
            <person name="Janech M."/>
            <person name="Kroth P."/>
            <person name="Leese F."/>
            <person name="Lindquist E."/>
            <person name="Lyon B.R."/>
            <person name="Martin J."/>
            <person name="Mayer C."/>
            <person name="Parker M."/>
            <person name="Quesneville H."/>
            <person name="Raymond J."/>
            <person name="Uhlig C."/>
            <person name="Valentin K.U."/>
            <person name="Worden A.Z."/>
            <person name="Armbrust E.V."/>
            <person name="Bowler C."/>
            <person name="Green B."/>
            <person name="Moulton V."/>
            <person name="Van Oosterhout C."/>
            <person name="Grigoriev I."/>
        </authorList>
    </citation>
    <scope>NUCLEOTIDE SEQUENCE [LARGE SCALE GENOMIC DNA]</scope>
    <source>
        <strain evidence="2 3">CCMP1102</strain>
    </source>
</reference>
<keyword evidence="3" id="KW-1185">Reference proteome</keyword>
<feature type="compositionally biased region" description="Acidic residues" evidence="1">
    <location>
        <begin position="36"/>
        <end position="45"/>
    </location>
</feature>
<sequence>MTSRELKDLNKFNETMGYGSARGARRSARTNNADVNDNDDDEFDMTDYCQKVANEEEEDEEMMEERRGRPVGKSTTKKTTGCESDGSYNSSGSNDTDDGIDDHDKDEDFVPASNTKAKVASSKKKQKSQPIDRSRVKKPKKWENPDGLSNSPVQVSLRVAFLQLDRKSSDIVYPLAGKAHKRHDYKPPGFNSASSFEELERHLKDLIGKDTDNYDVLERDFAFIYYDPTYESVSPGHDGSISDMKSRDTVLTPITDVHEFKKALISSGLVLDVGDNDDETIVSTGSADSDSVPLQLYHLDVVVTVKKAKTTSATSRSRKAIKMIKFNVLNPVIKIKEEKENVGDHFYDPVRAGAVAIYNKKENKKLKKRIGMKSPICILNDGRKKVCTVLRSTDELIAYIDKCKSKQNSVKKGVLELDIALGEKLQDDEYAPPLHFLSSQTSTGTVGTKSVNSPQEKTKSKASDTKKAALFNEQLKVDIKTIFIAYYKYSPEYKKKLCSEHYDAMLRRYRNSHTEVKKMMKEVQQHQFRTLNWMNGYQSLTRAGVPPFSDNVEYNWDCVNDMPSGRQEVTTPQQQGLLIQQQMVSTVQSLVQSKTDTNKATAIRIFRKVLVNNSNNSYGNGGSGDNDDALVTEQEISVILSTTDLDKCTTGNDVLKEAHAESQKLPSSSALFHFDQSDLDSLKSKDKVIIYRFRDLDPPSEKFKVMTIKEILKGRNETVNIEMELINVHIDPTAVDGGGFMF</sequence>
<dbReference type="InParanoid" id="A0A1E7EUX0"/>
<organism evidence="2 3">
    <name type="scientific">Fragilariopsis cylindrus CCMP1102</name>
    <dbReference type="NCBI Taxonomy" id="635003"/>
    <lineage>
        <taxon>Eukaryota</taxon>
        <taxon>Sar</taxon>
        <taxon>Stramenopiles</taxon>
        <taxon>Ochrophyta</taxon>
        <taxon>Bacillariophyta</taxon>
        <taxon>Bacillariophyceae</taxon>
        <taxon>Bacillariophycidae</taxon>
        <taxon>Bacillariales</taxon>
        <taxon>Bacillariaceae</taxon>
        <taxon>Fragilariopsis</taxon>
    </lineage>
</organism>
<feature type="compositionally biased region" description="Basic and acidic residues" evidence="1">
    <location>
        <begin position="1"/>
        <end position="11"/>
    </location>
</feature>
<accession>A0A1E7EUX0</accession>
<proteinExistence type="predicted"/>
<gene>
    <name evidence="2" type="ORF">FRACYDRAFT_247911</name>
</gene>
<feature type="compositionally biased region" description="Low complexity" evidence="1">
    <location>
        <begin position="84"/>
        <end position="94"/>
    </location>
</feature>
<feature type="region of interest" description="Disordered" evidence="1">
    <location>
        <begin position="441"/>
        <end position="462"/>
    </location>
</feature>